<dbReference type="InterPro" id="IPR004087">
    <property type="entry name" value="KH_dom"/>
</dbReference>
<feature type="domain" description="K Homology" evidence="13">
    <location>
        <begin position="122"/>
        <end position="192"/>
    </location>
</feature>
<evidence type="ECO:0000256" key="12">
    <source>
        <dbReference type="SAM" id="MobiDB-lite"/>
    </source>
</evidence>
<gene>
    <name evidence="14" type="primary">KRR1</name>
    <name evidence="14" type="ORF">VNI00_004833</name>
</gene>
<dbReference type="CDD" id="cd22394">
    <property type="entry name" value="KH-I_KRR1_rpt2"/>
    <property type="match status" value="1"/>
</dbReference>
<dbReference type="CDD" id="cd22393">
    <property type="entry name" value="KH-I_KRR1_rpt1"/>
    <property type="match status" value="1"/>
</dbReference>
<dbReference type="InterPro" id="IPR048549">
    <property type="entry name" value="KRR1-like_KH2_euk"/>
</dbReference>
<evidence type="ECO:0000313" key="15">
    <source>
        <dbReference type="Proteomes" id="UP001383192"/>
    </source>
</evidence>
<feature type="region of interest" description="Disordered" evidence="12">
    <location>
        <begin position="1"/>
        <end position="30"/>
    </location>
</feature>
<dbReference type="GO" id="GO:0006364">
    <property type="term" value="P:rRNA processing"/>
    <property type="evidence" value="ECO:0007669"/>
    <property type="project" value="UniProtKB-KW"/>
</dbReference>
<evidence type="ECO:0000256" key="11">
    <source>
        <dbReference type="PIRNR" id="PIRNR006515"/>
    </source>
</evidence>
<dbReference type="InterPro" id="IPR024166">
    <property type="entry name" value="rRNA_assembly_KRR1"/>
</dbReference>
<feature type="compositionally biased region" description="Basic and acidic residues" evidence="12">
    <location>
        <begin position="295"/>
        <end position="338"/>
    </location>
</feature>
<dbReference type="PANTHER" id="PTHR12581:SF0">
    <property type="entry name" value="KRR1 SMALL SUBUNIT PROCESSOME COMPONENT HOMOLOG"/>
    <property type="match status" value="1"/>
</dbReference>
<keyword evidence="7 11" id="KW-0539">Nucleus</keyword>
<organism evidence="14 15">
    <name type="scientific">Paramarasmius palmivorus</name>
    <dbReference type="NCBI Taxonomy" id="297713"/>
    <lineage>
        <taxon>Eukaryota</taxon>
        <taxon>Fungi</taxon>
        <taxon>Dikarya</taxon>
        <taxon>Basidiomycota</taxon>
        <taxon>Agaricomycotina</taxon>
        <taxon>Agaricomycetes</taxon>
        <taxon>Agaricomycetidae</taxon>
        <taxon>Agaricales</taxon>
        <taxon>Marasmiineae</taxon>
        <taxon>Marasmiaceae</taxon>
        <taxon>Paramarasmius</taxon>
    </lineage>
</organism>
<dbReference type="SMART" id="SM00322">
    <property type="entry name" value="KH"/>
    <property type="match status" value="1"/>
</dbReference>
<protein>
    <recommendedName>
        <fullName evidence="3 11">KRR1 small subunit processome component</fullName>
    </recommendedName>
    <alternativeName>
        <fullName evidence="11">KRR-R motif-containing protein 1</fullName>
    </alternativeName>
</protein>
<dbReference type="Pfam" id="PF21800">
    <property type="entry name" value="KH_KRR1_2nd"/>
    <property type="match status" value="1"/>
</dbReference>
<evidence type="ECO:0000256" key="3">
    <source>
        <dbReference type="ARBA" id="ARBA00017405"/>
    </source>
</evidence>
<keyword evidence="6 11" id="KW-0694">RNA-binding</keyword>
<feature type="region of interest" description="Disordered" evidence="12">
    <location>
        <begin position="232"/>
        <end position="281"/>
    </location>
</feature>
<dbReference type="InterPro" id="IPR036612">
    <property type="entry name" value="KH_dom_type_1_sf"/>
</dbReference>
<dbReference type="InterPro" id="IPR048550">
    <property type="entry name" value="KRR1-like_KH1_euk"/>
</dbReference>
<accession>A0AAW0DJN8</accession>
<evidence type="ECO:0000256" key="2">
    <source>
        <dbReference type="ARBA" id="ARBA00009344"/>
    </source>
</evidence>
<sequence>MSDDEQVVVSKNKSHRKDKPWDTDDIDHDNKAGPFLEESSFATLFPKYREKYLREVWSAVTKALEAHGIACTLDLVNGSMSVRTTRKTYDPYIILKARDLIKLLARGVGVQQAVKILQDDISCDIIKIGNLVRNKERFVKRRQRIIGPDGSTLKAIELLTQCYVLVQGNTVSVMGPHKSLKEVRRIVLDCMKNIHPIYRIKELMIRRELAKDPKLATESWDRFLPQFRKKHLKTSEKTAKKNERLETKNAARQAAGLEPTTAQPAKKVYTPFPPAQQPRKVDLQLESGEYFLKKHEKEARESEKRKQKQVETTEKRRAEREEAFVAPAEERAPTVDEKRKRKRRMGEEAGEDVTAEKPKKKKKHKDLDADAH</sequence>
<evidence type="ECO:0000259" key="13">
    <source>
        <dbReference type="SMART" id="SM00322"/>
    </source>
</evidence>
<evidence type="ECO:0000256" key="1">
    <source>
        <dbReference type="ARBA" id="ARBA00004604"/>
    </source>
</evidence>
<keyword evidence="4 11" id="KW-0690">Ribosome biogenesis</keyword>
<dbReference type="InterPro" id="IPR041174">
    <property type="entry name" value="KRR1-like_KH1"/>
</dbReference>
<evidence type="ECO:0000256" key="5">
    <source>
        <dbReference type="ARBA" id="ARBA00022552"/>
    </source>
</evidence>
<dbReference type="PIRSF" id="PIRSF006515">
    <property type="entry name" value="KRR1"/>
    <property type="match status" value="1"/>
</dbReference>
<dbReference type="InterPro" id="IPR048548">
    <property type="entry name" value="KRR1-like_KH2"/>
</dbReference>
<reference evidence="14 15" key="1">
    <citation type="submission" date="2024-01" db="EMBL/GenBank/DDBJ databases">
        <title>A draft genome for a cacao thread blight-causing isolate of Paramarasmius palmivorus.</title>
        <authorList>
            <person name="Baruah I.K."/>
            <person name="Bukari Y."/>
            <person name="Amoako-Attah I."/>
            <person name="Meinhardt L.W."/>
            <person name="Bailey B.A."/>
            <person name="Cohen S.P."/>
        </authorList>
    </citation>
    <scope>NUCLEOTIDE SEQUENCE [LARGE SCALE GENOMIC DNA]</scope>
    <source>
        <strain evidence="14 15">GH-12</strain>
    </source>
</reference>
<feature type="region of interest" description="Disordered" evidence="12">
    <location>
        <begin position="295"/>
        <end position="372"/>
    </location>
</feature>
<dbReference type="SUPFAM" id="SSF54791">
    <property type="entry name" value="Eukaryotic type KH-domain (KH-domain type I)"/>
    <property type="match status" value="1"/>
</dbReference>
<dbReference type="Gene3D" id="3.30.1370.10">
    <property type="entry name" value="K Homology domain, type 1"/>
    <property type="match status" value="2"/>
</dbReference>
<proteinExistence type="inferred from homology"/>
<evidence type="ECO:0000313" key="14">
    <source>
        <dbReference type="EMBL" id="KAK7051333.1"/>
    </source>
</evidence>
<evidence type="ECO:0000256" key="6">
    <source>
        <dbReference type="ARBA" id="ARBA00022884"/>
    </source>
</evidence>
<comment type="caution">
    <text evidence="14">The sequence shown here is derived from an EMBL/GenBank/DDBJ whole genome shotgun (WGS) entry which is preliminary data.</text>
</comment>
<comment type="subunit">
    <text evidence="10">Component of the ribosomal small subunit (SSU) processome composed of at least 40 protein subunits and snoRNA U3. Interacts with snoRNA U3. Interacts with MPP10, KRI1 and with ribosomal proteins RPS1A, RPS4A, RPS4B, RPS8A, RPS8B, RPS11A, RPS11B, RPS13, RPS24, RPS25, RPL4A, RPL7B, RPL8, RPL23, RPL25 and RPL28.</text>
</comment>
<dbReference type="PANTHER" id="PTHR12581">
    <property type="entry name" value="HIV-1 REV BINDING PROTEIN 2, 3"/>
    <property type="match status" value="1"/>
</dbReference>
<evidence type="ECO:0000256" key="7">
    <source>
        <dbReference type="ARBA" id="ARBA00023242"/>
    </source>
</evidence>
<dbReference type="AlphaFoldDB" id="A0AAW0DJN8"/>
<dbReference type="Pfam" id="PF17903">
    <property type="entry name" value="KH_KRR1_1st"/>
    <property type="match status" value="1"/>
</dbReference>
<keyword evidence="15" id="KW-1185">Reference proteome</keyword>
<dbReference type="Proteomes" id="UP001383192">
    <property type="component" value="Unassembled WGS sequence"/>
</dbReference>
<keyword evidence="8 11" id="KW-0687">Ribonucleoprotein</keyword>
<feature type="compositionally biased region" description="Basic and acidic residues" evidence="12">
    <location>
        <begin position="233"/>
        <end position="249"/>
    </location>
</feature>
<keyword evidence="5 11" id="KW-0698">rRNA processing</keyword>
<comment type="similarity">
    <text evidence="2 11">Belongs to the KRR1 family.</text>
</comment>
<dbReference type="GO" id="GO:0003723">
    <property type="term" value="F:RNA binding"/>
    <property type="evidence" value="ECO:0007669"/>
    <property type="project" value="UniProtKB-KW"/>
</dbReference>
<dbReference type="GO" id="GO:0032040">
    <property type="term" value="C:small-subunit processome"/>
    <property type="evidence" value="ECO:0007669"/>
    <property type="project" value="TreeGrafter"/>
</dbReference>
<dbReference type="FunFam" id="3.30.1370.10:FF:000011">
    <property type="entry name" value="KRR1 small subunit processome component"/>
    <property type="match status" value="1"/>
</dbReference>
<evidence type="ECO:0000256" key="4">
    <source>
        <dbReference type="ARBA" id="ARBA00022517"/>
    </source>
</evidence>
<dbReference type="EMBL" id="JAYKXP010000013">
    <property type="protein sequence ID" value="KAK7051333.1"/>
    <property type="molecule type" value="Genomic_DNA"/>
</dbReference>
<dbReference type="FunFam" id="3.30.1370.10:FF:000014">
    <property type="entry name" value="KRR1 small subunit processome component"/>
    <property type="match status" value="1"/>
</dbReference>
<comment type="function">
    <text evidence="9">Required for 40S ribosome biogenesis. Involved in nucleolar processing of pre-18S ribosomal RNA and ribosome assembly. Essential for vegetative growth.</text>
</comment>
<evidence type="ECO:0000256" key="10">
    <source>
        <dbReference type="ARBA" id="ARBA00025908"/>
    </source>
</evidence>
<evidence type="ECO:0000256" key="8">
    <source>
        <dbReference type="ARBA" id="ARBA00023274"/>
    </source>
</evidence>
<comment type="subcellular location">
    <subcellularLocation>
        <location evidence="1 11">Nucleus</location>
        <location evidence="1 11">Nucleolus</location>
    </subcellularLocation>
</comment>
<name>A0AAW0DJN8_9AGAR</name>
<evidence type="ECO:0000256" key="9">
    <source>
        <dbReference type="ARBA" id="ARBA00024668"/>
    </source>
</evidence>